<reference evidence="1" key="2">
    <citation type="journal article" date="2023" name="Proc. Natl. Acad. Sci. U.S.A.">
        <title>A global phylogenomic analysis of the shiitake genus Lentinula.</title>
        <authorList>
            <person name="Sierra-Patev S."/>
            <person name="Min B."/>
            <person name="Naranjo-Ortiz M."/>
            <person name="Looney B."/>
            <person name="Konkel Z."/>
            <person name="Slot J.C."/>
            <person name="Sakamoto Y."/>
            <person name="Steenwyk J.L."/>
            <person name="Rokas A."/>
            <person name="Carro J."/>
            <person name="Camarero S."/>
            <person name="Ferreira P."/>
            <person name="Molpeceres G."/>
            <person name="Ruiz-Duenas F.J."/>
            <person name="Serrano A."/>
            <person name="Henrissat B."/>
            <person name="Drula E."/>
            <person name="Hughes K.W."/>
            <person name="Mata J.L."/>
            <person name="Ishikawa N.K."/>
            <person name="Vargas-Isla R."/>
            <person name="Ushijima S."/>
            <person name="Smith C.A."/>
            <person name="Donoghue J."/>
            <person name="Ahrendt S."/>
            <person name="Andreopoulos W."/>
            <person name="He G."/>
            <person name="LaButti K."/>
            <person name="Lipzen A."/>
            <person name="Ng V."/>
            <person name="Riley R."/>
            <person name="Sandor L."/>
            <person name="Barry K."/>
            <person name="Martinez A.T."/>
            <person name="Xiao Y."/>
            <person name="Gibbons J.G."/>
            <person name="Terashima K."/>
            <person name="Grigoriev I.V."/>
            <person name="Hibbett D."/>
        </authorList>
    </citation>
    <scope>NUCLEOTIDE SEQUENCE</scope>
    <source>
        <strain evidence="1">Sp2 HRB7682 ss15</strain>
    </source>
</reference>
<gene>
    <name evidence="1" type="ORF">C8J55DRAFT_142591</name>
</gene>
<protein>
    <submittedName>
        <fullName evidence="1">Uncharacterized protein</fullName>
    </submittedName>
</protein>
<evidence type="ECO:0000313" key="1">
    <source>
        <dbReference type="EMBL" id="KAJ4472864.1"/>
    </source>
</evidence>
<evidence type="ECO:0000313" key="2">
    <source>
        <dbReference type="Proteomes" id="UP001150238"/>
    </source>
</evidence>
<reference evidence="1" key="1">
    <citation type="submission" date="2022-08" db="EMBL/GenBank/DDBJ databases">
        <authorList>
            <consortium name="DOE Joint Genome Institute"/>
            <person name="Min B."/>
            <person name="Riley R."/>
            <person name="Sierra-Patev S."/>
            <person name="Naranjo-Ortiz M."/>
            <person name="Looney B."/>
            <person name="Konkel Z."/>
            <person name="Slot J.C."/>
            <person name="Sakamoto Y."/>
            <person name="Steenwyk J.L."/>
            <person name="Rokas A."/>
            <person name="Carro J."/>
            <person name="Camarero S."/>
            <person name="Ferreira P."/>
            <person name="Molpeceres G."/>
            <person name="Ruiz-Duenas F.J."/>
            <person name="Serrano A."/>
            <person name="Henrissat B."/>
            <person name="Drula E."/>
            <person name="Hughes K.W."/>
            <person name="Mata J.L."/>
            <person name="Ishikawa N.K."/>
            <person name="Vargas-Isla R."/>
            <person name="Ushijima S."/>
            <person name="Smith C.A."/>
            <person name="Ahrendt S."/>
            <person name="Andreopoulos W."/>
            <person name="He G."/>
            <person name="Labutti K."/>
            <person name="Lipzen A."/>
            <person name="Ng V."/>
            <person name="Sandor L."/>
            <person name="Barry K."/>
            <person name="Martinez A.T."/>
            <person name="Xiao Y."/>
            <person name="Gibbons J.G."/>
            <person name="Terashima K."/>
            <person name="Hibbett D.S."/>
            <person name="Grigoriev I.V."/>
        </authorList>
    </citation>
    <scope>NUCLEOTIDE SEQUENCE</scope>
    <source>
        <strain evidence="1">Sp2 HRB7682 ss15</strain>
    </source>
</reference>
<comment type="caution">
    <text evidence="1">The sequence shown here is derived from an EMBL/GenBank/DDBJ whole genome shotgun (WGS) entry which is preliminary data.</text>
</comment>
<accession>A0A9W9A3W2</accession>
<dbReference type="Proteomes" id="UP001150238">
    <property type="component" value="Unassembled WGS sequence"/>
</dbReference>
<proteinExistence type="predicted"/>
<sequence length="86" mass="9881">MSFMGDEFRLFTFLVPLAASFWAPSLPDIHQNPSHPLHIRGRAKRCHHPHVSCWLRIEEQRIRKRAMVRINGGPGCPTFDGMMEVG</sequence>
<name>A0A9W9A3W2_9AGAR</name>
<dbReference type="AlphaFoldDB" id="A0A9W9A3W2"/>
<organism evidence="1 2">
    <name type="scientific">Lentinula lateritia</name>
    <dbReference type="NCBI Taxonomy" id="40482"/>
    <lineage>
        <taxon>Eukaryota</taxon>
        <taxon>Fungi</taxon>
        <taxon>Dikarya</taxon>
        <taxon>Basidiomycota</taxon>
        <taxon>Agaricomycotina</taxon>
        <taxon>Agaricomycetes</taxon>
        <taxon>Agaricomycetidae</taxon>
        <taxon>Agaricales</taxon>
        <taxon>Marasmiineae</taxon>
        <taxon>Omphalotaceae</taxon>
        <taxon>Lentinula</taxon>
    </lineage>
</organism>
<dbReference type="EMBL" id="JANVFS010000026">
    <property type="protein sequence ID" value="KAJ4472864.1"/>
    <property type="molecule type" value="Genomic_DNA"/>
</dbReference>